<dbReference type="Gene3D" id="2.60.40.3210">
    <property type="entry name" value="Zona pellucida, ZP-N domain"/>
    <property type="match status" value="1"/>
</dbReference>
<evidence type="ECO:0000256" key="5">
    <source>
        <dbReference type="ARBA" id="ARBA00022530"/>
    </source>
</evidence>
<dbReference type="SUPFAM" id="SSF57492">
    <property type="entry name" value="Trefoil"/>
    <property type="match status" value="1"/>
</dbReference>
<keyword evidence="8" id="KW-1133">Transmembrane helix</keyword>
<dbReference type="InterPro" id="IPR000519">
    <property type="entry name" value="P_trefoil_dom"/>
</dbReference>
<dbReference type="SMART" id="SM00241">
    <property type="entry name" value="ZP"/>
    <property type="match status" value="1"/>
</dbReference>
<feature type="disulfide bond" evidence="14">
    <location>
        <begin position="72"/>
        <end position="87"/>
    </location>
</feature>
<dbReference type="Gene3D" id="2.60.40.4100">
    <property type="entry name" value="Zona pellucida, ZP-C domain"/>
    <property type="match status" value="1"/>
</dbReference>
<evidence type="ECO:0000256" key="9">
    <source>
        <dbReference type="ARBA" id="ARBA00023136"/>
    </source>
</evidence>
<evidence type="ECO:0000256" key="1">
    <source>
        <dbReference type="ARBA" id="ARBA00004251"/>
    </source>
</evidence>
<dbReference type="Proteomes" id="UP000007635">
    <property type="component" value="Chromosome XI"/>
</dbReference>
<dbReference type="GeneTree" id="ENSGT00940000161324"/>
<dbReference type="Ensembl" id="ENSGACT00000039567.1">
    <property type="protein sequence ID" value="ENSGACP00000057993.1"/>
    <property type="gene ID" value="ENSGACG00000028679.1"/>
</dbReference>
<dbReference type="InterPro" id="IPR017957">
    <property type="entry name" value="P_trefoil_CS"/>
</dbReference>
<dbReference type="Pfam" id="PF00100">
    <property type="entry name" value="Zona_pellucida"/>
    <property type="match status" value="1"/>
</dbReference>
<keyword evidence="3" id="KW-1003">Cell membrane</keyword>
<reference evidence="16" key="2">
    <citation type="submission" date="2025-08" db="UniProtKB">
        <authorList>
            <consortium name="Ensembl"/>
        </authorList>
    </citation>
    <scope>IDENTIFICATION</scope>
</reference>
<protein>
    <recommendedName>
        <fullName evidence="15">P-type domain-containing protein</fullName>
    </recommendedName>
</protein>
<dbReference type="GO" id="GO:0035805">
    <property type="term" value="C:egg coat"/>
    <property type="evidence" value="ECO:0007669"/>
    <property type="project" value="UniProtKB-SubCell"/>
</dbReference>
<dbReference type="InterPro" id="IPR044913">
    <property type="entry name" value="P_trefoil_dom_sf"/>
</dbReference>
<keyword evidence="7" id="KW-0812">Transmembrane</keyword>
<dbReference type="CDD" id="cd00111">
    <property type="entry name" value="Trefoil"/>
    <property type="match status" value="1"/>
</dbReference>
<keyword evidence="4" id="KW-0964">Secreted</keyword>
<evidence type="ECO:0000256" key="7">
    <source>
        <dbReference type="ARBA" id="ARBA00022692"/>
    </source>
</evidence>
<evidence type="ECO:0000256" key="3">
    <source>
        <dbReference type="ARBA" id="ARBA00022475"/>
    </source>
</evidence>
<evidence type="ECO:0000256" key="8">
    <source>
        <dbReference type="ARBA" id="ARBA00022989"/>
    </source>
</evidence>
<proteinExistence type="inferred from homology"/>
<comment type="subcellular location">
    <subcellularLocation>
        <location evidence="1">Cell membrane</location>
        <topology evidence="1">Single-pass type I membrane protein</topology>
    </subcellularLocation>
    <subcellularLocation>
        <location evidence="13">Zona pellucida</location>
    </subcellularLocation>
</comment>
<evidence type="ECO:0000256" key="10">
    <source>
        <dbReference type="ARBA" id="ARBA00023157"/>
    </source>
</evidence>
<evidence type="ECO:0000256" key="4">
    <source>
        <dbReference type="ARBA" id="ARBA00022525"/>
    </source>
</evidence>
<keyword evidence="10 14" id="KW-1015">Disulfide bond</keyword>
<evidence type="ECO:0000313" key="17">
    <source>
        <dbReference type="Proteomes" id="UP000007635"/>
    </source>
</evidence>
<dbReference type="InterPro" id="IPR042235">
    <property type="entry name" value="ZP-C_dom"/>
</dbReference>
<dbReference type="GO" id="GO:0005886">
    <property type="term" value="C:plasma membrane"/>
    <property type="evidence" value="ECO:0007669"/>
    <property type="project" value="UniProtKB-SubCell"/>
</dbReference>
<dbReference type="Pfam" id="PF00088">
    <property type="entry name" value="Trefoil"/>
    <property type="match status" value="1"/>
</dbReference>
<dbReference type="PROSITE" id="PS00025">
    <property type="entry name" value="P_TREFOIL_1"/>
    <property type="match status" value="1"/>
</dbReference>
<keyword evidence="9" id="KW-0472">Membrane</keyword>
<keyword evidence="11" id="KW-0325">Glycoprotein</keyword>
<evidence type="ECO:0000313" key="16">
    <source>
        <dbReference type="Ensembl" id="ENSGACP00000057993.1"/>
    </source>
</evidence>
<evidence type="ECO:0000256" key="11">
    <source>
        <dbReference type="ARBA" id="ARBA00023180"/>
    </source>
</evidence>
<dbReference type="InterPro" id="IPR055356">
    <property type="entry name" value="ZP-N"/>
</dbReference>
<name>A0AAQ4R5U7_GASAC</name>
<evidence type="ECO:0000256" key="2">
    <source>
        <dbReference type="ARBA" id="ARBA00010863"/>
    </source>
</evidence>
<keyword evidence="5" id="KW-0272">Extracellular matrix</keyword>
<dbReference type="Pfam" id="PF23344">
    <property type="entry name" value="ZP-N"/>
    <property type="match status" value="1"/>
</dbReference>
<evidence type="ECO:0000256" key="13">
    <source>
        <dbReference type="ARBA" id="ARBA00024183"/>
    </source>
</evidence>
<dbReference type="GO" id="GO:0035804">
    <property type="term" value="F:structural constituent of egg coat"/>
    <property type="evidence" value="ECO:0007669"/>
    <property type="project" value="TreeGrafter"/>
</dbReference>
<evidence type="ECO:0000256" key="12">
    <source>
        <dbReference type="ARBA" id="ARBA00023279"/>
    </source>
</evidence>
<dbReference type="InterPro" id="IPR051148">
    <property type="entry name" value="Zona_Pellucida_Domain_gp"/>
</dbReference>
<organism evidence="16 17">
    <name type="scientific">Gasterosteus aculeatus aculeatus</name>
    <name type="common">three-spined stickleback</name>
    <dbReference type="NCBI Taxonomy" id="481459"/>
    <lineage>
        <taxon>Eukaryota</taxon>
        <taxon>Metazoa</taxon>
        <taxon>Chordata</taxon>
        <taxon>Craniata</taxon>
        <taxon>Vertebrata</taxon>
        <taxon>Euteleostomi</taxon>
        <taxon>Actinopterygii</taxon>
        <taxon>Neopterygii</taxon>
        <taxon>Teleostei</taxon>
        <taxon>Neoteleostei</taxon>
        <taxon>Acanthomorphata</taxon>
        <taxon>Eupercaria</taxon>
        <taxon>Perciformes</taxon>
        <taxon>Cottioidei</taxon>
        <taxon>Gasterosteales</taxon>
        <taxon>Gasterosteidae</taxon>
        <taxon>Gasterosteus</taxon>
    </lineage>
</organism>
<reference evidence="16" key="3">
    <citation type="submission" date="2025-09" db="UniProtKB">
        <authorList>
            <consortium name="Ensembl"/>
        </authorList>
    </citation>
    <scope>IDENTIFICATION</scope>
</reference>
<dbReference type="PANTHER" id="PTHR23343">
    <property type="entry name" value="ZONA PELLUCIDA SPERM-BINDING PROTEIN"/>
    <property type="match status" value="1"/>
</dbReference>
<dbReference type="GO" id="GO:0032190">
    <property type="term" value="F:acrosin binding"/>
    <property type="evidence" value="ECO:0007669"/>
    <property type="project" value="TreeGrafter"/>
</dbReference>
<keyword evidence="12" id="KW-0278">Fertilization</keyword>
<dbReference type="Gene3D" id="4.10.110.10">
    <property type="entry name" value="Spasmolytic Protein, domain 1"/>
    <property type="match status" value="1"/>
</dbReference>
<comment type="similarity">
    <text evidence="2">Belongs to the ZP domain family. ZPB subfamily.</text>
</comment>
<evidence type="ECO:0000259" key="15">
    <source>
        <dbReference type="PROSITE" id="PS51448"/>
    </source>
</evidence>
<reference evidence="16 17" key="1">
    <citation type="journal article" date="2021" name="G3 (Bethesda)">
        <title>Improved contiguity of the threespine stickleback genome using long-read sequencing.</title>
        <authorList>
            <person name="Nath S."/>
            <person name="Shaw D.E."/>
            <person name="White M.A."/>
        </authorList>
    </citation>
    <scope>NUCLEOTIDE SEQUENCE [LARGE SCALE GENOMIC DNA]</scope>
    <source>
        <strain evidence="16 17">Lake Benthic</strain>
    </source>
</reference>
<keyword evidence="6" id="KW-0165">Cleavage on pair of basic residues</keyword>
<dbReference type="InterPro" id="IPR001507">
    <property type="entry name" value="ZP_dom"/>
</dbReference>
<dbReference type="AlphaFoldDB" id="A0AAQ4R5U7"/>
<comment type="caution">
    <text evidence="14">Lacks conserved residue(s) required for the propagation of feature annotation.</text>
</comment>
<accession>A0AAQ4R5U7</accession>
<sequence>RPFDPQGSKVIVPLQIQLTGEDRWLRVNISCPLIKRQRVRTPPIPTREWREPMSTAALPGNCDTERALRLDCGPRSISGDACDKLGCCYDAEESTCYYRLDGEGTCSVDGHFVFSVKSTDTDPPIDPSSLTVKGQPHCSPAATTTDTAVFKIGIMDCGAKMTVMPLHKAGGPVGCMLEYTGDDIIKGEVFSVQVQCEYNALHVKRAADLRPFSPVTKPPPAVALGTMVVQMRIAQGKSVWVHSLHCAESSKLNASFTSFFPEEQLPITFPLRKVVYVEVSIRRLGATLNLRVQTTEQLTSVSLLLGRCPNPLDNMRSSVPVSDGGKIDSHSQFRRFDVKTFAFLDPHTGHPSGEEVMFYLCMFSMRSKKGVLLQMCSIPRSDRRRRGATSQYNLVSLGPLLLGHNVTELEDNRCVKQKTSES</sequence>
<evidence type="ECO:0000256" key="14">
    <source>
        <dbReference type="PROSITE-ProRule" id="PRU00779"/>
    </source>
</evidence>
<dbReference type="PROSITE" id="PS51448">
    <property type="entry name" value="P_TREFOIL_2"/>
    <property type="match status" value="1"/>
</dbReference>
<dbReference type="GO" id="GO:0060468">
    <property type="term" value="P:prevention of polyspermy"/>
    <property type="evidence" value="ECO:0007669"/>
    <property type="project" value="TreeGrafter"/>
</dbReference>
<dbReference type="SMART" id="SM00018">
    <property type="entry name" value="PD"/>
    <property type="match status" value="1"/>
</dbReference>
<feature type="domain" description="P-type" evidence="15">
    <location>
        <begin position="60"/>
        <end position="100"/>
    </location>
</feature>
<dbReference type="InterPro" id="IPR055355">
    <property type="entry name" value="ZP-C"/>
</dbReference>
<dbReference type="PANTHER" id="PTHR23343:SF117">
    <property type="entry name" value="ZONA PELLUCIDA SPERM-BINDING PROTEIN 4-LIKE ISOFORM X1"/>
    <property type="match status" value="1"/>
</dbReference>
<feature type="disulfide bond" evidence="14">
    <location>
        <begin position="62"/>
        <end position="88"/>
    </location>
</feature>
<dbReference type="GO" id="GO:0007339">
    <property type="term" value="P:binding of sperm to zona pellucida"/>
    <property type="evidence" value="ECO:0007669"/>
    <property type="project" value="TreeGrafter"/>
</dbReference>
<keyword evidence="17" id="KW-1185">Reference proteome</keyword>
<evidence type="ECO:0000256" key="6">
    <source>
        <dbReference type="ARBA" id="ARBA00022685"/>
    </source>
</evidence>